<dbReference type="Pfam" id="PF09836">
    <property type="entry name" value="DUF2063"/>
    <property type="match status" value="1"/>
</dbReference>
<feature type="domain" description="Putative DNA-binding" evidence="1">
    <location>
        <begin position="11"/>
        <end position="96"/>
    </location>
</feature>
<dbReference type="InterPro" id="IPR054098">
    <property type="entry name" value="NGO1945-like_C"/>
</dbReference>
<dbReference type="InterPro" id="IPR018640">
    <property type="entry name" value="DUF2063"/>
</dbReference>
<dbReference type="OrthoDB" id="4146344at2"/>
<proteinExistence type="predicted"/>
<feature type="domain" description="NGO1945-like C-terminal" evidence="2">
    <location>
        <begin position="149"/>
        <end position="245"/>
    </location>
</feature>
<organism evidence="3 4">
    <name type="scientific">Neptuniibacter caesariensis</name>
    <dbReference type="NCBI Taxonomy" id="207954"/>
    <lineage>
        <taxon>Bacteria</taxon>
        <taxon>Pseudomonadati</taxon>
        <taxon>Pseudomonadota</taxon>
        <taxon>Gammaproteobacteria</taxon>
        <taxon>Oceanospirillales</taxon>
        <taxon>Oceanospirillaceae</taxon>
        <taxon>Neptuniibacter</taxon>
    </lineage>
</organism>
<accession>A0A7U8C6K1</accession>
<dbReference type="Gene3D" id="1.10.150.690">
    <property type="entry name" value="DUF2063"/>
    <property type="match status" value="1"/>
</dbReference>
<protein>
    <recommendedName>
        <fullName evidence="5">DUF2063 domain-containing protein</fullName>
    </recommendedName>
</protein>
<dbReference type="AlphaFoldDB" id="A0A7U8C6K1"/>
<dbReference type="InterPro" id="IPR044922">
    <property type="entry name" value="DUF2063_N_sf"/>
</dbReference>
<dbReference type="RefSeq" id="WP_007020946.1">
    <property type="nucleotide sequence ID" value="NZ_CH724125.1"/>
</dbReference>
<name>A0A7U8C6K1_NEPCE</name>
<comment type="caution">
    <text evidence="3">The sequence shown here is derived from an EMBL/GenBank/DDBJ whole genome shotgun (WGS) entry which is preliminary data.</text>
</comment>
<dbReference type="Pfam" id="PF22106">
    <property type="entry name" value="NGO1945_C"/>
    <property type="match status" value="1"/>
</dbReference>
<dbReference type="Proteomes" id="UP000002171">
    <property type="component" value="Unassembled WGS sequence"/>
</dbReference>
<evidence type="ECO:0000259" key="1">
    <source>
        <dbReference type="Pfam" id="PF09836"/>
    </source>
</evidence>
<gene>
    <name evidence="3" type="ORF">MED92_16405</name>
</gene>
<evidence type="ECO:0000313" key="3">
    <source>
        <dbReference type="EMBL" id="EAR60846.1"/>
    </source>
</evidence>
<evidence type="ECO:0000259" key="2">
    <source>
        <dbReference type="Pfam" id="PF22106"/>
    </source>
</evidence>
<reference evidence="3 4" key="1">
    <citation type="submission" date="2006-02" db="EMBL/GenBank/DDBJ databases">
        <authorList>
            <person name="Pinhassi J."/>
            <person name="Pedros-Alio C."/>
            <person name="Ferriera S."/>
            <person name="Johnson J."/>
            <person name="Kravitz S."/>
            <person name="Halpern A."/>
            <person name="Remington K."/>
            <person name="Beeson K."/>
            <person name="Tran B."/>
            <person name="Rogers Y.-H."/>
            <person name="Friedman R."/>
            <person name="Venter J.C."/>
        </authorList>
    </citation>
    <scope>NUCLEOTIDE SEQUENCE [LARGE SCALE GENOMIC DNA]</scope>
    <source>
        <strain evidence="3 4">MED92</strain>
    </source>
</reference>
<dbReference type="Gene3D" id="3.90.930.50">
    <property type="match status" value="1"/>
</dbReference>
<sequence>MNKQLPEFQEHQYAFAAHIRNPDKNAKPDGIEDRRMAIYRDLFFNNVEGFLAGNFPVLKRISSEAYWLGLAREFFEYHHCHTPYFLEIGQEFIQFVNEEREPQESDPAFLNELIHYEWVELALDSSQLELPLDDVKPNGDLLTEHPVQSPLAWSLSYQFPVHCIRPDFLPEQPAEQPTFLIAYRNREDEVNFMEVNAVTARLLYLLSEDDELSGEAALLQIAEEMQHPEPSQVVAGGGQTLEHLRSKGIILGTKL</sequence>
<evidence type="ECO:0000313" key="4">
    <source>
        <dbReference type="Proteomes" id="UP000002171"/>
    </source>
</evidence>
<dbReference type="EMBL" id="AAOW01000013">
    <property type="protein sequence ID" value="EAR60846.1"/>
    <property type="molecule type" value="Genomic_DNA"/>
</dbReference>
<keyword evidence="4" id="KW-1185">Reference proteome</keyword>
<evidence type="ECO:0008006" key="5">
    <source>
        <dbReference type="Google" id="ProtNLM"/>
    </source>
</evidence>